<dbReference type="Proteomes" id="UP000053732">
    <property type="component" value="Unassembled WGS sequence"/>
</dbReference>
<evidence type="ECO:0000313" key="3">
    <source>
        <dbReference type="Proteomes" id="UP000053732"/>
    </source>
</evidence>
<protein>
    <submittedName>
        <fullName evidence="2">Str. FM013</fullName>
    </submittedName>
</protein>
<gene>
    <name evidence="2" type="ORF">PCAMFM013_S035g000005</name>
</gene>
<keyword evidence="3" id="KW-1185">Reference proteome</keyword>
<sequence length="171" mass="17468">MHYNAFAIIFATTALADAVDKLQSDATLLSLLTNPTWVIDAINSAEPTAWASSFEYDAAFASSVLIAENAGTMPAWYSDLPESVVVFESTRLEAIQSYEATATQDWLTFSLSSTSASATATTTSTASPISASSSSGSTRSSVSTGGAPAVTGDVFLGFAGAAGILGLAMAL</sequence>
<name>A0A0G4PSC5_PENC3</name>
<organism evidence="2 3">
    <name type="scientific">Penicillium camemberti (strain FM 013)</name>
    <dbReference type="NCBI Taxonomy" id="1429867"/>
    <lineage>
        <taxon>Eukaryota</taxon>
        <taxon>Fungi</taxon>
        <taxon>Dikarya</taxon>
        <taxon>Ascomycota</taxon>
        <taxon>Pezizomycotina</taxon>
        <taxon>Eurotiomycetes</taxon>
        <taxon>Eurotiomycetidae</taxon>
        <taxon>Eurotiales</taxon>
        <taxon>Aspergillaceae</taxon>
        <taxon>Penicillium</taxon>
    </lineage>
</organism>
<evidence type="ECO:0000313" key="2">
    <source>
        <dbReference type="EMBL" id="CRL29310.1"/>
    </source>
</evidence>
<dbReference type="AlphaFoldDB" id="A0A0G4PSC5"/>
<reference evidence="2 3" key="1">
    <citation type="journal article" date="2014" name="Nat. Commun.">
        <title>Multiple recent horizontal transfers of a large genomic region in cheese making fungi.</title>
        <authorList>
            <person name="Cheeseman K."/>
            <person name="Ropars J."/>
            <person name="Renault P."/>
            <person name="Dupont J."/>
            <person name="Gouzy J."/>
            <person name="Branca A."/>
            <person name="Abraham A.L."/>
            <person name="Ceppi M."/>
            <person name="Conseiller E."/>
            <person name="Debuchy R."/>
            <person name="Malagnac F."/>
            <person name="Goarin A."/>
            <person name="Silar P."/>
            <person name="Lacoste S."/>
            <person name="Sallet E."/>
            <person name="Bensimon A."/>
            <person name="Giraud T."/>
            <person name="Brygoo Y."/>
        </authorList>
    </citation>
    <scope>NUCLEOTIDE SEQUENCE [LARGE SCALE GENOMIC DNA]</scope>
    <source>
        <strain evidence="3">FM 013</strain>
    </source>
</reference>
<dbReference type="EMBL" id="HG793168">
    <property type="protein sequence ID" value="CRL29310.1"/>
    <property type="molecule type" value="Genomic_DNA"/>
</dbReference>
<proteinExistence type="predicted"/>
<feature type="signal peptide" evidence="1">
    <location>
        <begin position="1"/>
        <end position="16"/>
    </location>
</feature>
<feature type="chain" id="PRO_5005195585" evidence="1">
    <location>
        <begin position="17"/>
        <end position="171"/>
    </location>
</feature>
<accession>A0A0G4PSC5</accession>
<keyword evidence="1" id="KW-0732">Signal</keyword>
<evidence type="ECO:0000256" key="1">
    <source>
        <dbReference type="SAM" id="SignalP"/>
    </source>
</evidence>